<protein>
    <submittedName>
        <fullName evidence="2">Cysteine-rich protein 2-like</fullName>
    </submittedName>
</protein>
<reference evidence="2 3" key="1">
    <citation type="submission" date="2019-04" db="EMBL/GenBank/DDBJ databases">
        <title>Draft genome of the big-headed turtle Platysternon megacephalum.</title>
        <authorList>
            <person name="Gong S."/>
        </authorList>
    </citation>
    <scope>NUCLEOTIDE SEQUENCE [LARGE SCALE GENOMIC DNA]</scope>
    <source>
        <strain evidence="2">DO16091913</strain>
        <tissue evidence="2">Muscle</tissue>
    </source>
</reference>
<feature type="compositionally biased region" description="Basic and acidic residues" evidence="1">
    <location>
        <begin position="31"/>
        <end position="42"/>
    </location>
</feature>
<sequence>MGFPFCPGQLEAGGAGGTRGRPSTHGAWDLQGDHISQRENRTHPATRLRHTPSPRTRLSPIPGTLRRAPSGVCHLSLEPCRGPPITCCWNPARAPLTASLSPTALGAEAENGFSDSVTSLT</sequence>
<feature type="region of interest" description="Disordered" evidence="1">
    <location>
        <begin position="1"/>
        <end position="64"/>
    </location>
</feature>
<gene>
    <name evidence="2" type="ORF">DR999_PMT08174</name>
</gene>
<dbReference type="Proteomes" id="UP000297703">
    <property type="component" value="Unassembled WGS sequence"/>
</dbReference>
<evidence type="ECO:0000256" key="1">
    <source>
        <dbReference type="SAM" id="MobiDB-lite"/>
    </source>
</evidence>
<organism evidence="2 3">
    <name type="scientific">Platysternon megacephalum</name>
    <name type="common">big-headed turtle</name>
    <dbReference type="NCBI Taxonomy" id="55544"/>
    <lineage>
        <taxon>Eukaryota</taxon>
        <taxon>Metazoa</taxon>
        <taxon>Chordata</taxon>
        <taxon>Craniata</taxon>
        <taxon>Vertebrata</taxon>
        <taxon>Euteleostomi</taxon>
        <taxon>Archelosauria</taxon>
        <taxon>Testudinata</taxon>
        <taxon>Testudines</taxon>
        <taxon>Cryptodira</taxon>
        <taxon>Durocryptodira</taxon>
        <taxon>Testudinoidea</taxon>
        <taxon>Platysternidae</taxon>
        <taxon>Platysternon</taxon>
    </lineage>
</organism>
<dbReference type="EMBL" id="QXTE01000062">
    <property type="protein sequence ID" value="TFK08885.1"/>
    <property type="molecule type" value="Genomic_DNA"/>
</dbReference>
<comment type="caution">
    <text evidence="2">The sequence shown here is derived from an EMBL/GenBank/DDBJ whole genome shotgun (WGS) entry which is preliminary data.</text>
</comment>
<dbReference type="AlphaFoldDB" id="A0A4D9EIX8"/>
<proteinExistence type="predicted"/>
<keyword evidence="3" id="KW-1185">Reference proteome</keyword>
<accession>A0A4D9EIX8</accession>
<evidence type="ECO:0000313" key="3">
    <source>
        <dbReference type="Proteomes" id="UP000297703"/>
    </source>
</evidence>
<evidence type="ECO:0000313" key="2">
    <source>
        <dbReference type="EMBL" id="TFK08885.1"/>
    </source>
</evidence>
<reference evidence="2 3" key="2">
    <citation type="submission" date="2019-04" db="EMBL/GenBank/DDBJ databases">
        <title>The genome sequence of big-headed turtle.</title>
        <authorList>
            <person name="Gong S."/>
        </authorList>
    </citation>
    <scope>NUCLEOTIDE SEQUENCE [LARGE SCALE GENOMIC DNA]</scope>
    <source>
        <strain evidence="2">DO16091913</strain>
        <tissue evidence="2">Muscle</tissue>
    </source>
</reference>
<name>A0A4D9EIX8_9SAUR</name>